<proteinExistence type="inferred from homology"/>
<feature type="transmembrane region" description="Helical" evidence="5">
    <location>
        <begin position="157"/>
        <end position="177"/>
    </location>
</feature>
<evidence type="ECO:0000256" key="5">
    <source>
        <dbReference type="RuleBase" id="RU363032"/>
    </source>
</evidence>
<keyword evidence="3 5" id="KW-1133">Transmembrane helix</keyword>
<evidence type="ECO:0000313" key="7">
    <source>
        <dbReference type="EMBL" id="MBP1853411.1"/>
    </source>
</evidence>
<feature type="transmembrane region" description="Helical" evidence="5">
    <location>
        <begin position="122"/>
        <end position="145"/>
    </location>
</feature>
<dbReference type="InterPro" id="IPR035906">
    <property type="entry name" value="MetI-like_sf"/>
</dbReference>
<name>A0ABS4E641_9HYPH</name>
<dbReference type="CDD" id="cd06261">
    <property type="entry name" value="TM_PBP2"/>
    <property type="match status" value="1"/>
</dbReference>
<feature type="transmembrane region" description="Helical" evidence="5">
    <location>
        <begin position="198"/>
        <end position="219"/>
    </location>
</feature>
<dbReference type="InterPro" id="IPR000515">
    <property type="entry name" value="MetI-like"/>
</dbReference>
<evidence type="ECO:0000256" key="3">
    <source>
        <dbReference type="ARBA" id="ARBA00022989"/>
    </source>
</evidence>
<gene>
    <name evidence="7" type="ORF">J2Z17_004872</name>
</gene>
<keyword evidence="8" id="KW-1185">Reference proteome</keyword>
<evidence type="ECO:0000256" key="4">
    <source>
        <dbReference type="ARBA" id="ARBA00023136"/>
    </source>
</evidence>
<evidence type="ECO:0000259" key="6">
    <source>
        <dbReference type="PROSITE" id="PS50928"/>
    </source>
</evidence>
<dbReference type="SUPFAM" id="SSF161098">
    <property type="entry name" value="MetI-like"/>
    <property type="match status" value="1"/>
</dbReference>
<reference evidence="7 8" key="1">
    <citation type="submission" date="2021-03" db="EMBL/GenBank/DDBJ databases">
        <title>Genomic Encyclopedia of Type Strains, Phase IV (KMG-IV): sequencing the most valuable type-strain genomes for metagenomic binning, comparative biology and taxonomic classification.</title>
        <authorList>
            <person name="Goeker M."/>
        </authorList>
    </citation>
    <scope>NUCLEOTIDE SEQUENCE [LARGE SCALE GENOMIC DNA]</scope>
    <source>
        <strain evidence="7 8">DSM 21600</strain>
    </source>
</reference>
<feature type="transmembrane region" description="Helical" evidence="5">
    <location>
        <begin position="261"/>
        <end position="283"/>
    </location>
</feature>
<feature type="transmembrane region" description="Helical" evidence="5">
    <location>
        <begin position="18"/>
        <end position="39"/>
    </location>
</feature>
<keyword evidence="2 5" id="KW-0812">Transmembrane</keyword>
<protein>
    <submittedName>
        <fullName evidence="7">Glucose/mannose transport system permease protein</fullName>
    </submittedName>
</protein>
<keyword evidence="5" id="KW-0813">Transport</keyword>
<evidence type="ECO:0000256" key="2">
    <source>
        <dbReference type="ARBA" id="ARBA00022692"/>
    </source>
</evidence>
<keyword evidence="4 5" id="KW-0472">Membrane</keyword>
<comment type="caution">
    <text evidence="7">The sequence shown here is derived from an EMBL/GenBank/DDBJ whole genome shotgun (WGS) entry which is preliminary data.</text>
</comment>
<dbReference type="Proteomes" id="UP000759443">
    <property type="component" value="Unassembled WGS sequence"/>
</dbReference>
<dbReference type="Gene3D" id="1.10.3720.10">
    <property type="entry name" value="MetI-like"/>
    <property type="match status" value="1"/>
</dbReference>
<dbReference type="RefSeq" id="WP_209949227.1">
    <property type="nucleotide sequence ID" value="NZ_JAGGJU010000018.1"/>
</dbReference>
<dbReference type="Pfam" id="PF00528">
    <property type="entry name" value="BPD_transp_1"/>
    <property type="match status" value="1"/>
</dbReference>
<dbReference type="PANTHER" id="PTHR43879">
    <property type="entry name" value="ABC TRANSPORTER PERMEASE PROTEIN"/>
    <property type="match status" value="1"/>
</dbReference>
<comment type="similarity">
    <text evidence="5">Belongs to the binding-protein-dependent transport system permease family.</text>
</comment>
<feature type="domain" description="ABC transmembrane type-1" evidence="6">
    <location>
        <begin position="86"/>
        <end position="278"/>
    </location>
</feature>
<feature type="transmembrane region" description="Helical" evidence="5">
    <location>
        <begin position="92"/>
        <end position="110"/>
    </location>
</feature>
<organism evidence="7 8">
    <name type="scientific">Rhizobium halophytocola</name>
    <dbReference type="NCBI Taxonomy" id="735519"/>
    <lineage>
        <taxon>Bacteria</taxon>
        <taxon>Pseudomonadati</taxon>
        <taxon>Pseudomonadota</taxon>
        <taxon>Alphaproteobacteria</taxon>
        <taxon>Hyphomicrobiales</taxon>
        <taxon>Rhizobiaceae</taxon>
        <taxon>Rhizobium/Agrobacterium group</taxon>
        <taxon>Rhizobium</taxon>
    </lineage>
</organism>
<evidence type="ECO:0000256" key="1">
    <source>
        <dbReference type="ARBA" id="ARBA00004651"/>
    </source>
</evidence>
<evidence type="ECO:0000313" key="8">
    <source>
        <dbReference type="Proteomes" id="UP000759443"/>
    </source>
</evidence>
<dbReference type="PANTHER" id="PTHR43879:SF1">
    <property type="entry name" value="GLUCOSE IMPORT SYSTEM PERMEASE PROTEIN GLCU"/>
    <property type="match status" value="1"/>
</dbReference>
<dbReference type="EMBL" id="JAGGJU010000018">
    <property type="protein sequence ID" value="MBP1853411.1"/>
    <property type="molecule type" value="Genomic_DNA"/>
</dbReference>
<comment type="subcellular location">
    <subcellularLocation>
        <location evidence="1 5">Cell membrane</location>
        <topology evidence="1 5">Multi-pass membrane protein</topology>
    </subcellularLocation>
</comment>
<accession>A0ABS4E641</accession>
<dbReference type="PROSITE" id="PS50928">
    <property type="entry name" value="ABC_TM1"/>
    <property type="match status" value="1"/>
</dbReference>
<sequence length="293" mass="31734">MSTASDTVSAGQAKGARYVIYGALIVLALIYLLPLYVMLTTSLKSLGEIRGGDMLALPTAPSIDAWAKAWGTACIGVTCEGIKGYFWNSIKMVVPAVLISTVLGALNGYILTKWRFPGHKLIFGMMLFACFIPFQAVLIPMARMLGIMGIANTTTGLVFVHVCYGLGFTTLFFRNYYEAFPDELIKAAMMDGAGFFRIFWRILLPTSGPIIVVTVIYQFTNIWNDFLFGVSFSSGEASPMTVALNNLVSSSTGVKEYNVDMAAAVFAALPTLFVYVVAGRYFVRGLMAGAVKG</sequence>